<protein>
    <submittedName>
        <fullName evidence="1">Uncharacterized protein</fullName>
    </submittedName>
</protein>
<accession>A0A182BG21</accession>
<sequence>MAKTRQEAINMFLEQVASAEKLRPETDPEIVFFKRYCIALYWRPDGMLPCHVCQEDNPRNTPMYIDETNMKSHCKLQHRKATIKCTEQKCTVLFNSLADKELHEFYCHKKAYGNNNAFHVIGSSGH</sequence>
<evidence type="ECO:0000313" key="1">
    <source>
        <dbReference type="EMBL" id="AML47775.1"/>
    </source>
</evidence>
<dbReference type="AlphaFoldDB" id="A0A182BG21"/>
<organism evidence="1">
    <name type="scientific">Triticum aestivum</name>
    <name type="common">Wheat</name>
    <dbReference type="NCBI Taxonomy" id="4565"/>
    <lineage>
        <taxon>Eukaryota</taxon>
        <taxon>Viridiplantae</taxon>
        <taxon>Streptophyta</taxon>
        <taxon>Embryophyta</taxon>
        <taxon>Tracheophyta</taxon>
        <taxon>Spermatophyta</taxon>
        <taxon>Magnoliopsida</taxon>
        <taxon>Liliopsida</taxon>
        <taxon>Poales</taxon>
        <taxon>Poaceae</taxon>
        <taxon>BOP clade</taxon>
        <taxon>Pooideae</taxon>
        <taxon>Triticodae</taxon>
        <taxon>Triticeae</taxon>
        <taxon>Triticinae</taxon>
        <taxon>Triticum</taxon>
    </lineage>
</organism>
<proteinExistence type="predicted"/>
<gene>
    <name evidence="1" type="ORF">AEX81_00027</name>
</gene>
<dbReference type="EMBL" id="KU641029">
    <property type="protein sequence ID" value="AML47775.1"/>
    <property type="molecule type" value="Genomic_DNA"/>
</dbReference>
<reference evidence="1" key="1">
    <citation type="journal article" date="2016" name="Theor. Appl. Genet.">
        <title>Suppressed recombination and unique candidate genes in the divergent haplotype encoding Fhb1, a major Fusarium head blight resistance locus in wheat.</title>
        <authorList>
            <person name="Schweiger W."/>
            <person name="Steiner B."/>
            <person name="Vautrin S."/>
            <person name="Nussbaumer T."/>
            <person name="Siegwart G."/>
            <person name="Zamini M."/>
            <person name="Jungreithmeier F."/>
            <person name="Gratl V."/>
            <person name="Lemmens M."/>
            <person name="Mayer K.F."/>
            <person name="Berges H."/>
            <person name="Adam G."/>
            <person name="Buerstmayr H."/>
        </authorList>
    </citation>
    <scope>NUCLEOTIDE SEQUENCE</scope>
    <source>
        <tissue evidence="1">Palea</tissue>
    </source>
</reference>
<name>A0A182BG21_WHEAT</name>